<dbReference type="AlphaFoldDB" id="A0A6H5IYJ4"/>
<dbReference type="EMBL" id="CADCXV010001192">
    <property type="protein sequence ID" value="CAB0042403.1"/>
    <property type="molecule type" value="Genomic_DNA"/>
</dbReference>
<accession>A0A6H5IYJ4</accession>
<keyword evidence="2" id="KW-1185">Reference proteome</keyword>
<gene>
    <name evidence="1" type="ORF">TBRA_LOCUS14023</name>
</gene>
<organism evidence="1 2">
    <name type="scientific">Trichogramma brassicae</name>
    <dbReference type="NCBI Taxonomy" id="86971"/>
    <lineage>
        <taxon>Eukaryota</taxon>
        <taxon>Metazoa</taxon>
        <taxon>Ecdysozoa</taxon>
        <taxon>Arthropoda</taxon>
        <taxon>Hexapoda</taxon>
        <taxon>Insecta</taxon>
        <taxon>Pterygota</taxon>
        <taxon>Neoptera</taxon>
        <taxon>Endopterygota</taxon>
        <taxon>Hymenoptera</taxon>
        <taxon>Apocrita</taxon>
        <taxon>Proctotrupomorpha</taxon>
        <taxon>Chalcidoidea</taxon>
        <taxon>Trichogrammatidae</taxon>
        <taxon>Trichogramma</taxon>
    </lineage>
</organism>
<evidence type="ECO:0000313" key="2">
    <source>
        <dbReference type="Proteomes" id="UP000479190"/>
    </source>
</evidence>
<evidence type="ECO:0000313" key="1">
    <source>
        <dbReference type="EMBL" id="CAB0042403.1"/>
    </source>
</evidence>
<name>A0A6H5IYJ4_9HYME</name>
<dbReference type="Proteomes" id="UP000479190">
    <property type="component" value="Unassembled WGS sequence"/>
</dbReference>
<protein>
    <submittedName>
        <fullName evidence="1">Uncharacterized protein</fullName>
    </submittedName>
</protein>
<reference evidence="1 2" key="1">
    <citation type="submission" date="2020-02" db="EMBL/GenBank/DDBJ databases">
        <authorList>
            <person name="Ferguson B K."/>
        </authorList>
    </citation>
    <scope>NUCLEOTIDE SEQUENCE [LARGE SCALE GENOMIC DNA]</scope>
</reference>
<dbReference type="OrthoDB" id="8757000at2759"/>
<proteinExistence type="predicted"/>
<sequence length="169" mass="18779">MDVDEYEAFDEFIRDEDDVQSTITTKTTTTTTTSIAAANAAAAAAATVAPSHLSLSTNNNNPLACQDNAFHWNNAPDVVLYEIFCYLPQKSRLIASQEIKGAMGKQWHLLSVDELPDVVVDPVDSDSRETILPLVFEDLNQIRGLLSSKMIGRKNKKKHNSHRYQKNLS</sequence>